<proteinExistence type="predicted"/>
<protein>
    <recommendedName>
        <fullName evidence="5">DUF3558 domain-containing protein</fullName>
    </recommendedName>
</protein>
<comment type="caution">
    <text evidence="3">The sequence shown here is derived from an EMBL/GenBank/DDBJ whole genome shotgun (WGS) entry which is preliminary data.</text>
</comment>
<feature type="compositionally biased region" description="Acidic residues" evidence="1">
    <location>
        <begin position="153"/>
        <end position="181"/>
    </location>
</feature>
<feature type="region of interest" description="Disordered" evidence="1">
    <location>
        <begin position="21"/>
        <end position="94"/>
    </location>
</feature>
<dbReference type="RefSeq" id="WP_211041253.1">
    <property type="nucleotide sequence ID" value="NZ_JAELVF020000001.1"/>
</dbReference>
<dbReference type="Proteomes" id="UP000694501">
    <property type="component" value="Unassembled WGS sequence"/>
</dbReference>
<sequence>MQRRARRSATAALIALTLGLTGCTGGSESDDEGDGKSDGSSQTGPAKPGTHASLPEPCGAVSEDALRELLVAGGEESASPTNRPLPEGTASVTYDIERRVGCKWKSTGTLGSHHLAIDLERVVSYDSEVSDDDRAAELYDARARKDKIPDEAPQVDEDAQDTEGTEEPGGDGSTDDAEPDDAGNTPGDEGAGGSQEPQGGEDGPSPSDGGSADSTDPADPDDPSADPALVPRPLEAIGDVAYLNDELVTADSGLHRDITLVFRAGNVIVTVEYDQWSTDKRLIPGSEELQEKAQKLAKQLVGQLEN</sequence>
<evidence type="ECO:0000313" key="4">
    <source>
        <dbReference type="Proteomes" id="UP000694501"/>
    </source>
</evidence>
<dbReference type="EMBL" id="JAELVF020000001">
    <property type="protein sequence ID" value="MBU7598274.1"/>
    <property type="molecule type" value="Genomic_DNA"/>
</dbReference>
<feature type="signal peptide" evidence="2">
    <location>
        <begin position="1"/>
        <end position="22"/>
    </location>
</feature>
<evidence type="ECO:0000313" key="3">
    <source>
        <dbReference type="EMBL" id="MBU7598274.1"/>
    </source>
</evidence>
<dbReference type="PROSITE" id="PS51257">
    <property type="entry name" value="PROKAR_LIPOPROTEIN"/>
    <property type="match status" value="1"/>
</dbReference>
<organism evidence="3 4">
    <name type="scientific">Streptomyces tardus</name>
    <dbReference type="NCBI Taxonomy" id="2780544"/>
    <lineage>
        <taxon>Bacteria</taxon>
        <taxon>Bacillati</taxon>
        <taxon>Actinomycetota</taxon>
        <taxon>Actinomycetes</taxon>
        <taxon>Kitasatosporales</taxon>
        <taxon>Streptomycetaceae</taxon>
        <taxon>Streptomyces</taxon>
    </lineage>
</organism>
<dbReference type="AlphaFoldDB" id="A0A949JGS4"/>
<accession>A0A949JGS4</accession>
<keyword evidence="4" id="KW-1185">Reference proteome</keyword>
<name>A0A949JGS4_9ACTN</name>
<evidence type="ECO:0008006" key="5">
    <source>
        <dbReference type="Google" id="ProtNLM"/>
    </source>
</evidence>
<evidence type="ECO:0000256" key="2">
    <source>
        <dbReference type="SAM" id="SignalP"/>
    </source>
</evidence>
<feature type="compositionally biased region" description="Low complexity" evidence="1">
    <location>
        <begin position="195"/>
        <end position="215"/>
    </location>
</feature>
<reference evidence="3" key="1">
    <citation type="submission" date="2021-06" db="EMBL/GenBank/DDBJ databases">
        <title>Sequencing of actinobacteria type strains.</title>
        <authorList>
            <person name="Nguyen G.-S."/>
            <person name="Wentzel A."/>
        </authorList>
    </citation>
    <scope>NUCLEOTIDE SEQUENCE</scope>
    <source>
        <strain evidence="3">P38-E01</strain>
    </source>
</reference>
<keyword evidence="2" id="KW-0732">Signal</keyword>
<feature type="chain" id="PRO_5038493360" description="DUF3558 domain-containing protein" evidence="2">
    <location>
        <begin position="23"/>
        <end position="306"/>
    </location>
</feature>
<evidence type="ECO:0000256" key="1">
    <source>
        <dbReference type="SAM" id="MobiDB-lite"/>
    </source>
</evidence>
<feature type="region of interest" description="Disordered" evidence="1">
    <location>
        <begin position="140"/>
        <end position="230"/>
    </location>
</feature>
<feature type="compositionally biased region" description="Basic and acidic residues" evidence="1">
    <location>
        <begin position="140"/>
        <end position="150"/>
    </location>
</feature>
<gene>
    <name evidence="3" type="ORF">JGS22_011775</name>
</gene>